<sequence length="95" mass="10810">MSPPRNRKLSPARRKGRRKATRLEFFKGNVANHHLMTFSTFNAVRTTEKRVSSAICGAHRPCKASTGEEILLLKTSELALYVWKKSGYRVVYQTA</sequence>
<dbReference type="EMBL" id="JAWDGP010002355">
    <property type="protein sequence ID" value="KAK3783808.1"/>
    <property type="molecule type" value="Genomic_DNA"/>
</dbReference>
<evidence type="ECO:0000313" key="1">
    <source>
        <dbReference type="EMBL" id="KAK3783808.1"/>
    </source>
</evidence>
<accession>A0AAE1DW76</accession>
<name>A0AAE1DW76_9GAST</name>
<dbReference type="Proteomes" id="UP001283361">
    <property type="component" value="Unassembled WGS sequence"/>
</dbReference>
<keyword evidence="2" id="KW-1185">Reference proteome</keyword>
<protein>
    <submittedName>
        <fullName evidence="1">Uncharacterized protein</fullName>
    </submittedName>
</protein>
<gene>
    <name evidence="1" type="ORF">RRG08_063469</name>
</gene>
<dbReference type="AlphaFoldDB" id="A0AAE1DW76"/>
<comment type="caution">
    <text evidence="1">The sequence shown here is derived from an EMBL/GenBank/DDBJ whole genome shotgun (WGS) entry which is preliminary data.</text>
</comment>
<reference evidence="1" key="1">
    <citation type="journal article" date="2023" name="G3 (Bethesda)">
        <title>A reference genome for the long-term kleptoplast-retaining sea slug Elysia crispata morphotype clarki.</title>
        <authorList>
            <person name="Eastman K.E."/>
            <person name="Pendleton A.L."/>
            <person name="Shaikh M.A."/>
            <person name="Suttiyut T."/>
            <person name="Ogas R."/>
            <person name="Tomko P."/>
            <person name="Gavelis G."/>
            <person name="Widhalm J.R."/>
            <person name="Wisecaver J.H."/>
        </authorList>
    </citation>
    <scope>NUCLEOTIDE SEQUENCE</scope>
    <source>
        <strain evidence="1">ECLA1</strain>
    </source>
</reference>
<evidence type="ECO:0000313" key="2">
    <source>
        <dbReference type="Proteomes" id="UP001283361"/>
    </source>
</evidence>
<proteinExistence type="predicted"/>
<organism evidence="1 2">
    <name type="scientific">Elysia crispata</name>
    <name type="common">lettuce slug</name>
    <dbReference type="NCBI Taxonomy" id="231223"/>
    <lineage>
        <taxon>Eukaryota</taxon>
        <taxon>Metazoa</taxon>
        <taxon>Spiralia</taxon>
        <taxon>Lophotrochozoa</taxon>
        <taxon>Mollusca</taxon>
        <taxon>Gastropoda</taxon>
        <taxon>Heterobranchia</taxon>
        <taxon>Euthyneura</taxon>
        <taxon>Panpulmonata</taxon>
        <taxon>Sacoglossa</taxon>
        <taxon>Placobranchoidea</taxon>
        <taxon>Plakobranchidae</taxon>
        <taxon>Elysia</taxon>
    </lineage>
</organism>